<dbReference type="FunFam" id="2.30.30.360:FF:000001">
    <property type="entry name" value="Myosin heavy chain"/>
    <property type="match status" value="1"/>
</dbReference>
<feature type="region of interest" description="Disordered" evidence="11">
    <location>
        <begin position="1825"/>
        <end position="1945"/>
    </location>
</feature>
<dbReference type="SUPFAM" id="SSF52540">
    <property type="entry name" value="P-loop containing nucleoside triphosphate hydrolases"/>
    <property type="match status" value="1"/>
</dbReference>
<keyword evidence="5" id="KW-0112">Calmodulin-binding</keyword>
<dbReference type="Pfam" id="PF02736">
    <property type="entry name" value="Myosin_N"/>
    <property type="match status" value="1"/>
</dbReference>
<dbReference type="GO" id="GO:0016460">
    <property type="term" value="C:myosin II complex"/>
    <property type="evidence" value="ECO:0007669"/>
    <property type="project" value="TreeGrafter"/>
</dbReference>
<dbReference type="Gene3D" id="3.40.850.10">
    <property type="entry name" value="Kinesin motor domain"/>
    <property type="match status" value="1"/>
</dbReference>
<dbReference type="PROSITE" id="PS50096">
    <property type="entry name" value="IQ"/>
    <property type="match status" value="1"/>
</dbReference>
<dbReference type="Gene3D" id="4.10.270.10">
    <property type="entry name" value="Myosin, subunit A"/>
    <property type="match status" value="1"/>
</dbReference>
<dbReference type="SUPFAM" id="SSF90257">
    <property type="entry name" value="Myosin rod fragments"/>
    <property type="match status" value="4"/>
</dbReference>
<evidence type="ECO:0000256" key="7">
    <source>
        <dbReference type="ARBA" id="ARBA00023123"/>
    </source>
</evidence>
<dbReference type="InterPro" id="IPR008989">
    <property type="entry name" value="Myosin_S1_N"/>
</dbReference>
<evidence type="ECO:0000256" key="5">
    <source>
        <dbReference type="ARBA" id="ARBA00022860"/>
    </source>
</evidence>
<evidence type="ECO:0000256" key="2">
    <source>
        <dbReference type="ARBA" id="ARBA00022481"/>
    </source>
</evidence>
<dbReference type="GeneTree" id="ENSGT00940000155159"/>
<proteinExistence type="inferred from homology"/>
<feature type="binding site" evidence="10">
    <location>
        <begin position="178"/>
        <end position="185"/>
    </location>
    <ligand>
        <name>ATP</name>
        <dbReference type="ChEBI" id="CHEBI:30616"/>
    </ligand>
</feature>
<evidence type="ECO:0000256" key="11">
    <source>
        <dbReference type="SAM" id="MobiDB-lite"/>
    </source>
</evidence>
<name>A0A8C4I398_DICLA</name>
<feature type="region of interest" description="Actin-binding" evidence="10">
    <location>
        <begin position="661"/>
        <end position="683"/>
    </location>
</feature>
<dbReference type="FunFam" id="1.20.5.340:FF:000009">
    <property type="entry name" value="myosin-11 isoform X2"/>
    <property type="match status" value="1"/>
</dbReference>
<dbReference type="GO" id="GO:0031032">
    <property type="term" value="P:actomyosin structure organization"/>
    <property type="evidence" value="ECO:0007669"/>
    <property type="project" value="TreeGrafter"/>
</dbReference>
<evidence type="ECO:0000256" key="3">
    <source>
        <dbReference type="ARBA" id="ARBA00022741"/>
    </source>
</evidence>
<feature type="compositionally biased region" description="Low complexity" evidence="11">
    <location>
        <begin position="1899"/>
        <end position="1909"/>
    </location>
</feature>
<dbReference type="GO" id="GO:0051015">
    <property type="term" value="F:actin filament binding"/>
    <property type="evidence" value="ECO:0007669"/>
    <property type="project" value="InterPro"/>
</dbReference>
<dbReference type="GO" id="GO:0005524">
    <property type="term" value="F:ATP binding"/>
    <property type="evidence" value="ECO:0007669"/>
    <property type="project" value="UniProtKB-UniRule"/>
</dbReference>
<reference evidence="14" key="2">
    <citation type="submission" date="2025-09" db="UniProtKB">
        <authorList>
            <consortium name="Ensembl"/>
        </authorList>
    </citation>
    <scope>IDENTIFICATION</scope>
</reference>
<dbReference type="PRINTS" id="PR00193">
    <property type="entry name" value="MYOSINHEAVY"/>
</dbReference>
<feature type="compositionally biased region" description="Basic and acidic residues" evidence="11">
    <location>
        <begin position="1690"/>
        <end position="1702"/>
    </location>
</feature>
<dbReference type="Gene3D" id="1.20.5.340">
    <property type="match status" value="4"/>
</dbReference>
<dbReference type="FunFam" id="3.40.850.10:FF:000101">
    <property type="entry name" value="Slow myosin heavy chain 2"/>
    <property type="match status" value="1"/>
</dbReference>
<dbReference type="FunFam" id="3.30.70.1590:FF:000001">
    <property type="entry name" value="Myosin heavy chain"/>
    <property type="match status" value="1"/>
</dbReference>
<keyword evidence="8 10" id="KW-0505">Motor protein</keyword>
<comment type="similarity">
    <text evidence="1 10">Belongs to the TRAFAC class myosin-kinesin ATPase superfamily. Myosin family.</text>
</comment>
<evidence type="ECO:0000256" key="9">
    <source>
        <dbReference type="ARBA" id="ARBA00023203"/>
    </source>
</evidence>
<evidence type="ECO:0000259" key="13">
    <source>
        <dbReference type="PROSITE" id="PS51844"/>
    </source>
</evidence>
<feature type="region of interest" description="Disordered" evidence="11">
    <location>
        <begin position="1690"/>
        <end position="1718"/>
    </location>
</feature>
<protein>
    <submittedName>
        <fullName evidence="14">Myosin, heavy chain 10, non-muscle</fullName>
    </submittedName>
</protein>
<evidence type="ECO:0000256" key="6">
    <source>
        <dbReference type="ARBA" id="ARBA00023054"/>
    </source>
</evidence>
<dbReference type="Gene3D" id="1.20.120.720">
    <property type="entry name" value="Myosin VI head, motor domain, U50 subdomain"/>
    <property type="match status" value="1"/>
</dbReference>
<dbReference type="SUPFAM" id="SSF50084">
    <property type="entry name" value="Myosin S1 fragment, N-terminal domain"/>
    <property type="match status" value="1"/>
</dbReference>
<accession>A0A8C4I398</accession>
<dbReference type="Proteomes" id="UP000694389">
    <property type="component" value="Unassembled WGS sequence"/>
</dbReference>
<keyword evidence="6" id="KW-0175">Coiled coil</keyword>
<dbReference type="FunFam" id="1.20.5.4820:FF:000002">
    <property type="entry name" value="Myosin heavy chain 10"/>
    <property type="match status" value="1"/>
</dbReference>
<dbReference type="InterPro" id="IPR004009">
    <property type="entry name" value="SH3_Myosin"/>
</dbReference>
<dbReference type="PROSITE" id="PS51844">
    <property type="entry name" value="SH3_LIKE"/>
    <property type="match status" value="1"/>
</dbReference>
<dbReference type="GO" id="GO:0005737">
    <property type="term" value="C:cytoplasm"/>
    <property type="evidence" value="ECO:0007669"/>
    <property type="project" value="TreeGrafter"/>
</dbReference>
<dbReference type="FunFam" id="1.20.58.530:FF:000003">
    <property type="entry name" value="Myosin heavy chain 10"/>
    <property type="match status" value="1"/>
</dbReference>
<dbReference type="InterPro" id="IPR001609">
    <property type="entry name" value="Myosin_head_motor_dom-like"/>
</dbReference>
<evidence type="ECO:0000256" key="8">
    <source>
        <dbReference type="ARBA" id="ARBA00023175"/>
    </source>
</evidence>
<dbReference type="Pfam" id="PF00063">
    <property type="entry name" value="Myosin_head"/>
    <property type="match status" value="1"/>
</dbReference>
<keyword evidence="4 10" id="KW-0067">ATP-binding</keyword>
<feature type="domain" description="Myosin motor" evidence="12">
    <location>
        <begin position="85"/>
        <end position="783"/>
    </location>
</feature>
<evidence type="ECO:0000256" key="1">
    <source>
        <dbReference type="ARBA" id="ARBA00008314"/>
    </source>
</evidence>
<dbReference type="InterPro" id="IPR002928">
    <property type="entry name" value="Myosin_tail"/>
</dbReference>
<dbReference type="GO" id="GO:0008360">
    <property type="term" value="P:regulation of cell shape"/>
    <property type="evidence" value="ECO:0007669"/>
    <property type="project" value="TreeGrafter"/>
</dbReference>
<dbReference type="Gene3D" id="1.10.10.820">
    <property type="match status" value="1"/>
</dbReference>
<dbReference type="Gene3D" id="3.30.70.1590">
    <property type="match status" value="1"/>
</dbReference>
<evidence type="ECO:0000259" key="12">
    <source>
        <dbReference type="PROSITE" id="PS51456"/>
    </source>
</evidence>
<dbReference type="Pfam" id="PF00612">
    <property type="entry name" value="IQ"/>
    <property type="match status" value="1"/>
</dbReference>
<keyword evidence="9 10" id="KW-0009">Actin-binding</keyword>
<dbReference type="GO" id="GO:0005516">
    <property type="term" value="F:calmodulin binding"/>
    <property type="evidence" value="ECO:0007669"/>
    <property type="project" value="UniProtKB-KW"/>
</dbReference>
<feature type="domain" description="Myosin N-terminal SH3-like" evidence="13">
    <location>
        <begin position="31"/>
        <end position="81"/>
    </location>
</feature>
<keyword evidence="3 10" id="KW-0547">Nucleotide-binding</keyword>
<dbReference type="FunFam" id="1.20.120.720:FF:000002">
    <property type="entry name" value="Myosin heavy chain 10"/>
    <property type="match status" value="1"/>
</dbReference>
<dbReference type="Gene3D" id="2.30.30.360">
    <property type="entry name" value="Myosin S1 fragment, N-terminal"/>
    <property type="match status" value="1"/>
</dbReference>
<dbReference type="GO" id="GO:0000281">
    <property type="term" value="P:mitotic cytokinesis"/>
    <property type="evidence" value="ECO:0007669"/>
    <property type="project" value="TreeGrafter"/>
</dbReference>
<dbReference type="GO" id="GO:0032982">
    <property type="term" value="C:myosin filament"/>
    <property type="evidence" value="ECO:0007669"/>
    <property type="project" value="TreeGrafter"/>
</dbReference>
<feature type="region of interest" description="Disordered" evidence="11">
    <location>
        <begin position="931"/>
        <end position="953"/>
    </location>
</feature>
<dbReference type="FunFam" id="1.20.5.340:FF:000008">
    <property type="entry name" value="Myosin heavy chain 11"/>
    <property type="match status" value="1"/>
</dbReference>
<keyword evidence="7 10" id="KW-0518">Myosin</keyword>
<feature type="compositionally biased region" description="Basic and acidic residues" evidence="11">
    <location>
        <begin position="1827"/>
        <end position="1844"/>
    </location>
</feature>
<dbReference type="PANTHER" id="PTHR45615:SF24">
    <property type="entry name" value="MYOSIN-10"/>
    <property type="match status" value="1"/>
</dbReference>
<evidence type="ECO:0000256" key="4">
    <source>
        <dbReference type="ARBA" id="ARBA00022840"/>
    </source>
</evidence>
<sequence length="1945" mass="226583">MSQRSGQEDPERYLFVDRAVVYNPAAQADWTAKRLVWIPSERHGFEAASVREERGDEVVVELAENGKKAVVNKDDIQKMNPPKFSKVEDMAELTCLNEASVLHNLKDRYYSGLIYTYSGLFCVVINPYKNLPIYSDNIIEMYRGKKRHEMPPHIYAISESAYRCMLQDREDQSILCTGESGAGKTENTKKVIQYLAHVASSHKGRKDHNIPGELERQLLQANPILESFGNAKTVKNDNSSRFGKFIRINFDVTGYIVGANIETYLLEKSRAIRQAKDERTFHVFYQLLAGAGEHLKSDLLLEGFNNYRFLSNGNIPIPGQQDKDNFQETMEAMHIMSFAHEEILAMLKVVSSVLQFGNIIFKKERNTDQASMPDNTAAQKLCHLLGMNVMEFTRAILSPRIKVGRDYVQKAQTKEQADFAVEALGKATYERLFRWLVHRINKALDRTKRQGASFIGILDIAGFEIFQLNSFEQLCINYTNEKLQQLFNHTMFILEQEEYQREGIEWSFIDFGLDLQPCIDLIERPANPPGVLALLDEECWFPKATDKTFVDKLTQEQGTHTKFQKPRQLKDKADFCIIHYAGKVDYKADEWLMKNMDPLNDNVATLLHQSTDKFVAELWKDVDRIVGLDQVAGMNETAFGATYKTKKGMFRTVGQLYKESLTKLMATLRNTNPNFVRCIIPNHEKRAGKLEPHLVLDQLRCNGVLEGIRICRQGFPNRIVFQEFRQRYEILTPNAIPKGFMDGKQACERMIRALELDPNLFRIGQSKIFFRTGVLAHLEEERDLKITDIIIYFQSVCRGYLARKAFAKKQQQLSALKVLQRNCAAYLKLRHWQWWRLFTKVKPLLQVTRQEEEMQAKDEELVKVKERQLKVENELVDMERKHQQLLEEKNILAEQLHAETELFAEAEEMRVRLLSRKQELEEILHDLESRVEEEEERNQSLQNEKKKMQSHIQDLEEQLDEEEAARQKLQLDKVTAEAKIKKMEEDILLLEDQNSKFLKEKKLLEDRIGEMTSQLTEEEEKAKNLGKVKNKQEMMMVDLEERLKKEEKTRQELEKAKRKLDAETTDLQDQIVELQAQIEELKIQLAKKEEELQAALARSDDETVQKNNALKQVRELQAHLAELQEDLESEKMCRTKAEKLKRDLSEELEALKTELEDTLDTTAAQQELRSKREQEVAELKKAIDEETKNHEAQVQEMRQRHATALEEVSEQLEQAKRFKTNLEKNKQSLESDNKEMACEVKSLQQAKTESEYKRKKLEAQLQEFMARATEVERTKGELAERSHKLQVNTSTESEKKGVKLAKEVDKLNSKLQDSEELRQEETRQKLNLSGQIRQLEVEKNTLLEQQEEEEEARRNLEKQLQTAHSQLFETKKKLEEDVGAMEGLEEVKRKLQKDVELTSQRLEEKTMAMDKMEKTKNRLQQELDDLMVDLDHQRQIVSNLEKKQKKFDQLLAEEKTISARYAEERDRAEAEAREKDTKALSMARALEEALEAKEELERFNKQLRAEMEDLMSSKDDVGKNVHELEKSKRTLEQQVEEMRVQLEELEDELQATEDAKLRLEVNMQAMKAQFDRDLQSRDEQGEEKKRALVKQVREMEAELEDERKQRTLAVAAKKKLEMDLNELEGQIEAANKGRDEAIKQLRKLQAQMKDYQRELEEARASRDEIFTQSKENEKKLKSLEAEILQLQEDHAASERARRHAEQERDELADEISNSASGKSSLLEEKRRLEARIAQLEEELEEEQGNMELLNDRFRKTTIVHRHFNYFNTLTVVDVLRVQCERFNTFYDIELDKYNLVLFFLTSRERAAANKIVRRTEKKLKEVMMQVEDERRHADQYKEQMEKANSRMKQLKRQLEEAEEEATRANASRRKLQRELDDATEASEGLTREVNSLKNRLRRGGPVSSFSSSRSGRRNLNLDGASVDMSDDDADSRAGDFNETQASNTE</sequence>
<dbReference type="Pfam" id="PF01576">
    <property type="entry name" value="Myosin_tail_1"/>
    <property type="match status" value="2"/>
</dbReference>
<keyword evidence="15" id="KW-1185">Reference proteome</keyword>
<evidence type="ECO:0000256" key="10">
    <source>
        <dbReference type="PROSITE-ProRule" id="PRU00782"/>
    </source>
</evidence>
<dbReference type="Gene3D" id="1.20.58.530">
    <property type="match status" value="1"/>
</dbReference>
<dbReference type="FunFam" id="4.10.270.10:FF:000001">
    <property type="entry name" value="Myosin heavy chain, non-muscle"/>
    <property type="match status" value="1"/>
</dbReference>
<dbReference type="FunFam" id="1.20.5.340:FF:000007">
    <property type="entry name" value="Myosin heavy chain, non-muscle"/>
    <property type="match status" value="1"/>
</dbReference>
<feature type="compositionally biased region" description="Basic and acidic residues" evidence="11">
    <location>
        <begin position="1274"/>
        <end position="1283"/>
    </location>
</feature>
<dbReference type="Gene3D" id="6.10.250.2420">
    <property type="match status" value="1"/>
</dbReference>
<dbReference type="InterPro" id="IPR027417">
    <property type="entry name" value="P-loop_NTPase"/>
</dbReference>
<keyword evidence="2" id="KW-0488">Methylation</keyword>
<feature type="region of interest" description="Disordered" evidence="11">
    <location>
        <begin position="1274"/>
        <end position="1297"/>
    </location>
</feature>
<dbReference type="Ensembl" id="ENSDLAT00005054963.2">
    <property type="protein sequence ID" value="ENSDLAP00005051625.1"/>
    <property type="gene ID" value="ENSDLAG00005021846.2"/>
</dbReference>
<organism evidence="14 15">
    <name type="scientific">Dicentrarchus labrax</name>
    <name type="common">European seabass</name>
    <name type="synonym">Morone labrax</name>
    <dbReference type="NCBI Taxonomy" id="13489"/>
    <lineage>
        <taxon>Eukaryota</taxon>
        <taxon>Metazoa</taxon>
        <taxon>Chordata</taxon>
        <taxon>Craniata</taxon>
        <taxon>Vertebrata</taxon>
        <taxon>Euteleostomi</taxon>
        <taxon>Actinopterygii</taxon>
        <taxon>Neopterygii</taxon>
        <taxon>Teleostei</taxon>
        <taxon>Neoteleostei</taxon>
        <taxon>Acanthomorphata</taxon>
        <taxon>Eupercaria</taxon>
        <taxon>Moronidae</taxon>
        <taxon>Dicentrarchus</taxon>
    </lineage>
</organism>
<dbReference type="GO" id="GO:0000146">
    <property type="term" value="F:microfilament motor activity"/>
    <property type="evidence" value="ECO:0007669"/>
    <property type="project" value="TreeGrafter"/>
</dbReference>
<gene>
    <name evidence="14" type="primary">LOC127354065</name>
</gene>
<dbReference type="InterPro" id="IPR036961">
    <property type="entry name" value="Kinesin_motor_dom_sf"/>
</dbReference>
<dbReference type="SMART" id="SM00242">
    <property type="entry name" value="MYSc"/>
    <property type="match status" value="1"/>
</dbReference>
<dbReference type="InterPro" id="IPR000048">
    <property type="entry name" value="IQ_motif_EF-hand-BS"/>
</dbReference>
<dbReference type="FunFam" id="1.10.10.820:FF:000002">
    <property type="entry name" value="Myosin heavy chain 10"/>
    <property type="match status" value="1"/>
</dbReference>
<dbReference type="CDD" id="cd14920">
    <property type="entry name" value="MYSc_Myh10"/>
    <property type="match status" value="1"/>
</dbReference>
<dbReference type="PANTHER" id="PTHR45615">
    <property type="entry name" value="MYOSIN HEAVY CHAIN, NON-MUSCLE"/>
    <property type="match status" value="1"/>
</dbReference>
<evidence type="ECO:0000313" key="15">
    <source>
        <dbReference type="Proteomes" id="UP000694389"/>
    </source>
</evidence>
<evidence type="ECO:0000313" key="14">
    <source>
        <dbReference type="Ensembl" id="ENSDLAP00005051625.1"/>
    </source>
</evidence>
<dbReference type="SMART" id="SM00015">
    <property type="entry name" value="IQ"/>
    <property type="match status" value="1"/>
</dbReference>
<reference evidence="14" key="1">
    <citation type="submission" date="2025-08" db="UniProtKB">
        <authorList>
            <consortium name="Ensembl"/>
        </authorList>
    </citation>
    <scope>IDENTIFICATION</scope>
</reference>
<dbReference type="PROSITE" id="PS51456">
    <property type="entry name" value="MYOSIN_MOTOR"/>
    <property type="match status" value="1"/>
</dbReference>